<accession>A0A1Y1U8E9</accession>
<protein>
    <submittedName>
        <fullName evidence="3">Metallo-dependent phosphatase-like protein</fullName>
    </submittedName>
</protein>
<sequence>MPRLHDPRRRPPRGTYLRSCLPMLLVLVLLSILLSALSFLSRFKSPAAKQRLGWQAWEVIAASKDSADTSLSIPLDVWDPLASHETGITEITVKSCYLPPLLFPSTCAPATTPELDKTKGKWVMVKKDLNAQAGIWYLNVYYRRTRRLDTALITDVRLVSGSSQANSSLEGWTRADGDLHAGTWPSLPPVYLWYKSSEGTPVTEIDVIYGDADPFYGYHRVVGGKVTEAKAKRWESVDLAVRRGGYSPPRAKRPVFSSDGRFKIMQIADLHYSVGSGGCRDSDKTPCVGDIDTETWLAEALEAEKPDLVVFSGDQLNGQGTSFDARSVLAKFAKPVIDRQIPWCAVFGNHDSEVDDDREEQMRTLQSMPYSLARAGPADVAGVGNYLVKIHSSDPSHVHLFTLYFLDSHDYQHRVLPWTKPEYDYIKESQIDWYKAQSEAIKPIERPFRPDGASDLGKIWRRRNTRQIRTLAKPNAMMFFHIPLPEAYGPADISGYDGDELDVGDQLDGQGNSKQNSGFFHDAIKATYEAESEDGTPTAEIKVLSHGHCHNTDRCRRSEGIWMCFDGGSSYSGYGQLGFDRRVRMYQLSDYGEKVETYKRLTSGETLDHQILVGNGAAPRVGQDQV</sequence>
<dbReference type="InterPro" id="IPR004843">
    <property type="entry name" value="Calcineurin-like_PHP"/>
</dbReference>
<evidence type="ECO:0000256" key="1">
    <source>
        <dbReference type="SAM" id="Phobius"/>
    </source>
</evidence>
<dbReference type="GO" id="GO:0004721">
    <property type="term" value="F:phosphoprotein phosphatase activity"/>
    <property type="evidence" value="ECO:0007669"/>
    <property type="project" value="TreeGrafter"/>
</dbReference>
<evidence type="ECO:0000313" key="3">
    <source>
        <dbReference type="EMBL" id="ORX34309.1"/>
    </source>
</evidence>
<dbReference type="EMBL" id="NBSH01000015">
    <property type="protein sequence ID" value="ORX34309.1"/>
    <property type="molecule type" value="Genomic_DNA"/>
</dbReference>
<feature type="transmembrane region" description="Helical" evidence="1">
    <location>
        <begin position="21"/>
        <end position="40"/>
    </location>
</feature>
<comment type="caution">
    <text evidence="3">The sequence shown here is derived from an EMBL/GenBank/DDBJ whole genome shotgun (WGS) entry which is preliminary data.</text>
</comment>
<gene>
    <name evidence="3" type="ORF">BD324DRAFT_637483</name>
</gene>
<dbReference type="InParanoid" id="A0A1Y1U8E9"/>
<dbReference type="PANTHER" id="PTHR32440:SF0">
    <property type="entry name" value="PHOSPHATASE DCR2-RELATED"/>
    <property type="match status" value="1"/>
</dbReference>
<dbReference type="CDD" id="cd07383">
    <property type="entry name" value="MPP_Dcr2"/>
    <property type="match status" value="1"/>
</dbReference>
<dbReference type="Gene3D" id="2.100.10.50">
    <property type="match status" value="1"/>
</dbReference>
<dbReference type="Gene3D" id="3.60.21.10">
    <property type="match status" value="1"/>
</dbReference>
<dbReference type="OrthoDB" id="783096at2759"/>
<keyword evidence="1" id="KW-0472">Membrane</keyword>
<dbReference type="GO" id="GO:0005737">
    <property type="term" value="C:cytoplasm"/>
    <property type="evidence" value="ECO:0007669"/>
    <property type="project" value="TreeGrafter"/>
</dbReference>
<keyword evidence="1" id="KW-1133">Transmembrane helix</keyword>
<dbReference type="Pfam" id="PF00149">
    <property type="entry name" value="Metallophos"/>
    <property type="match status" value="1"/>
</dbReference>
<keyword evidence="1" id="KW-0812">Transmembrane</keyword>
<dbReference type="SUPFAM" id="SSF56300">
    <property type="entry name" value="Metallo-dependent phosphatases"/>
    <property type="match status" value="1"/>
</dbReference>
<dbReference type="AlphaFoldDB" id="A0A1Y1U8E9"/>
<organism evidence="3 4">
    <name type="scientific">Kockovaella imperatae</name>
    <dbReference type="NCBI Taxonomy" id="4999"/>
    <lineage>
        <taxon>Eukaryota</taxon>
        <taxon>Fungi</taxon>
        <taxon>Dikarya</taxon>
        <taxon>Basidiomycota</taxon>
        <taxon>Agaricomycotina</taxon>
        <taxon>Tremellomycetes</taxon>
        <taxon>Tremellales</taxon>
        <taxon>Cuniculitremaceae</taxon>
        <taxon>Kockovaella</taxon>
    </lineage>
</organism>
<dbReference type="InterPro" id="IPR029052">
    <property type="entry name" value="Metallo-depent_PP-like"/>
</dbReference>
<dbReference type="RefSeq" id="XP_021868587.1">
    <property type="nucleotide sequence ID" value="XM_022017015.1"/>
</dbReference>
<evidence type="ECO:0000313" key="4">
    <source>
        <dbReference type="Proteomes" id="UP000193218"/>
    </source>
</evidence>
<reference evidence="3 4" key="1">
    <citation type="submission" date="2017-03" db="EMBL/GenBank/DDBJ databases">
        <title>Widespread Adenine N6-methylation of Active Genes in Fungi.</title>
        <authorList>
            <consortium name="DOE Joint Genome Institute"/>
            <person name="Mondo S.J."/>
            <person name="Dannebaum R.O."/>
            <person name="Kuo R.C."/>
            <person name="Louie K.B."/>
            <person name="Bewick A.J."/>
            <person name="Labutti K."/>
            <person name="Haridas S."/>
            <person name="Kuo A."/>
            <person name="Salamov A."/>
            <person name="Ahrendt S.R."/>
            <person name="Lau R."/>
            <person name="Bowen B.P."/>
            <person name="Lipzen A."/>
            <person name="Sullivan W."/>
            <person name="Andreopoulos W.B."/>
            <person name="Clum A."/>
            <person name="Lindquist E."/>
            <person name="Daum C."/>
            <person name="Northen T.R."/>
            <person name="Ramamoorthy G."/>
            <person name="Schmitz R.J."/>
            <person name="Gryganskyi A."/>
            <person name="Culley D."/>
            <person name="Magnuson J."/>
            <person name="James T.Y."/>
            <person name="O'Malley M.A."/>
            <person name="Stajich J.E."/>
            <person name="Spatafora J.W."/>
            <person name="Visel A."/>
            <person name="Grigoriev I.V."/>
        </authorList>
    </citation>
    <scope>NUCLEOTIDE SEQUENCE [LARGE SCALE GENOMIC DNA]</scope>
    <source>
        <strain evidence="3 4">NRRL Y-17943</strain>
    </source>
</reference>
<dbReference type="STRING" id="4999.A0A1Y1U8E9"/>
<evidence type="ECO:0000259" key="2">
    <source>
        <dbReference type="Pfam" id="PF00149"/>
    </source>
</evidence>
<dbReference type="PANTHER" id="PTHR32440">
    <property type="entry name" value="PHOSPHATASE DCR2-RELATED-RELATED"/>
    <property type="match status" value="1"/>
</dbReference>
<name>A0A1Y1U8E9_9TREE</name>
<proteinExistence type="predicted"/>
<feature type="domain" description="Calcineurin-like phosphoesterase" evidence="2">
    <location>
        <begin position="262"/>
        <end position="428"/>
    </location>
</feature>
<dbReference type="FunCoup" id="A0A1Y1U8E9">
    <property type="interactions" value="41"/>
</dbReference>
<keyword evidence="4" id="KW-1185">Reference proteome</keyword>
<dbReference type="GeneID" id="33558824"/>
<dbReference type="Proteomes" id="UP000193218">
    <property type="component" value="Unassembled WGS sequence"/>
</dbReference>